<dbReference type="AlphaFoldDB" id="A0A0C3J265"/>
<dbReference type="HOGENOM" id="CLU_028047_0_0_1"/>
<evidence type="ECO:0000256" key="2">
    <source>
        <dbReference type="ARBA" id="ARBA00022737"/>
    </source>
</evidence>
<dbReference type="PANTHER" id="PTHR19848:SF8">
    <property type="entry name" value="F-BOX AND WD REPEAT DOMAIN CONTAINING 7"/>
    <property type="match status" value="1"/>
</dbReference>
<gene>
    <name evidence="3" type="ORF">M404DRAFT_636321</name>
</gene>
<dbReference type="Gene3D" id="2.130.10.10">
    <property type="entry name" value="YVTN repeat-like/Quinoprotein amine dehydrogenase"/>
    <property type="match status" value="2"/>
</dbReference>
<name>A0A0C3J265_PISTI</name>
<dbReference type="STRING" id="870435.A0A0C3J265"/>
<evidence type="ECO:0000313" key="3">
    <source>
        <dbReference type="EMBL" id="KIO03168.1"/>
    </source>
</evidence>
<evidence type="ECO:0008006" key="5">
    <source>
        <dbReference type="Google" id="ProtNLM"/>
    </source>
</evidence>
<evidence type="ECO:0000313" key="4">
    <source>
        <dbReference type="Proteomes" id="UP000054217"/>
    </source>
</evidence>
<proteinExistence type="predicted"/>
<sequence>MDIERIEIECQGDIHAVTFANESQVVGGCDNGDILRWKIEDGHAQQQEPTLKASGLVASVAVSRDGRWMVSGDRGKMAIVWNMVTNEKVHELDHGGWATEVDISSDCTKLVSADTCNARIFDINSGIRLLPPLRYEWVLGVKFSADGSRFATSSETQGVRVYNTHDGNILFDSGQYGSTGRWSKTTLAWSPDGQQLFLSPRGKLICFDLSKLSSSEWSIHENQSPAHIASNGRFIACAAGSLVSLWDCTSHKQISSIIVHTSQIICVALSPSGRYLACGNGRNITIHSLRGVLPPQYFDRGLPLIECYCRRRSRMLQVLATTC</sequence>
<reference evidence="4" key="2">
    <citation type="submission" date="2015-01" db="EMBL/GenBank/DDBJ databases">
        <title>Evolutionary Origins and Diversification of the Mycorrhizal Mutualists.</title>
        <authorList>
            <consortium name="DOE Joint Genome Institute"/>
            <consortium name="Mycorrhizal Genomics Consortium"/>
            <person name="Kohler A."/>
            <person name="Kuo A."/>
            <person name="Nagy L.G."/>
            <person name="Floudas D."/>
            <person name="Copeland A."/>
            <person name="Barry K.W."/>
            <person name="Cichocki N."/>
            <person name="Veneault-Fourrey C."/>
            <person name="LaButti K."/>
            <person name="Lindquist E.A."/>
            <person name="Lipzen A."/>
            <person name="Lundell T."/>
            <person name="Morin E."/>
            <person name="Murat C."/>
            <person name="Riley R."/>
            <person name="Ohm R."/>
            <person name="Sun H."/>
            <person name="Tunlid A."/>
            <person name="Henrissat B."/>
            <person name="Grigoriev I.V."/>
            <person name="Hibbett D.S."/>
            <person name="Martin F."/>
        </authorList>
    </citation>
    <scope>NUCLEOTIDE SEQUENCE [LARGE SCALE GENOMIC DNA]</scope>
    <source>
        <strain evidence="4">Marx 270</strain>
    </source>
</reference>
<dbReference type="SUPFAM" id="SSF101908">
    <property type="entry name" value="Putative isomerase YbhE"/>
    <property type="match status" value="1"/>
</dbReference>
<dbReference type="SMART" id="SM00320">
    <property type="entry name" value="WD40"/>
    <property type="match status" value="5"/>
</dbReference>
<dbReference type="InterPro" id="IPR015943">
    <property type="entry name" value="WD40/YVTN_repeat-like_dom_sf"/>
</dbReference>
<organism evidence="3 4">
    <name type="scientific">Pisolithus tinctorius Marx 270</name>
    <dbReference type="NCBI Taxonomy" id="870435"/>
    <lineage>
        <taxon>Eukaryota</taxon>
        <taxon>Fungi</taxon>
        <taxon>Dikarya</taxon>
        <taxon>Basidiomycota</taxon>
        <taxon>Agaricomycotina</taxon>
        <taxon>Agaricomycetes</taxon>
        <taxon>Agaricomycetidae</taxon>
        <taxon>Boletales</taxon>
        <taxon>Sclerodermatineae</taxon>
        <taxon>Pisolithaceae</taxon>
        <taxon>Pisolithus</taxon>
    </lineage>
</organism>
<dbReference type="PANTHER" id="PTHR19848">
    <property type="entry name" value="WD40 REPEAT PROTEIN"/>
    <property type="match status" value="1"/>
</dbReference>
<evidence type="ECO:0000256" key="1">
    <source>
        <dbReference type="ARBA" id="ARBA00022574"/>
    </source>
</evidence>
<dbReference type="EMBL" id="KN831978">
    <property type="protein sequence ID" value="KIO03168.1"/>
    <property type="molecule type" value="Genomic_DNA"/>
</dbReference>
<dbReference type="Pfam" id="PF00400">
    <property type="entry name" value="WD40"/>
    <property type="match status" value="2"/>
</dbReference>
<reference evidence="3 4" key="1">
    <citation type="submission" date="2014-04" db="EMBL/GenBank/DDBJ databases">
        <authorList>
            <consortium name="DOE Joint Genome Institute"/>
            <person name="Kuo A."/>
            <person name="Kohler A."/>
            <person name="Costa M.D."/>
            <person name="Nagy L.G."/>
            <person name="Floudas D."/>
            <person name="Copeland A."/>
            <person name="Barry K.W."/>
            <person name="Cichocki N."/>
            <person name="Veneault-Fourrey C."/>
            <person name="LaButti K."/>
            <person name="Lindquist E.A."/>
            <person name="Lipzen A."/>
            <person name="Lundell T."/>
            <person name="Morin E."/>
            <person name="Murat C."/>
            <person name="Sun H."/>
            <person name="Tunlid A."/>
            <person name="Henrissat B."/>
            <person name="Grigoriev I.V."/>
            <person name="Hibbett D.S."/>
            <person name="Martin F."/>
            <person name="Nordberg H.P."/>
            <person name="Cantor M.N."/>
            <person name="Hua S.X."/>
        </authorList>
    </citation>
    <scope>NUCLEOTIDE SEQUENCE [LARGE SCALE GENOMIC DNA]</scope>
    <source>
        <strain evidence="3 4">Marx 270</strain>
    </source>
</reference>
<dbReference type="Proteomes" id="UP000054217">
    <property type="component" value="Unassembled WGS sequence"/>
</dbReference>
<dbReference type="InParanoid" id="A0A0C3J265"/>
<dbReference type="OrthoDB" id="194358at2759"/>
<protein>
    <recommendedName>
        <fullName evidence="5">Anaphase-promoting complex subunit 4 WD40 domain-containing protein</fullName>
    </recommendedName>
</protein>
<keyword evidence="1" id="KW-0853">WD repeat</keyword>
<accession>A0A0C3J265</accession>
<keyword evidence="2" id="KW-0677">Repeat</keyword>
<keyword evidence="4" id="KW-1185">Reference proteome</keyword>
<dbReference type="InterPro" id="IPR001680">
    <property type="entry name" value="WD40_rpt"/>
</dbReference>